<name>A0A9P6IAV2_9PEZI</name>
<dbReference type="PROSITE" id="PS50097">
    <property type="entry name" value="BTB"/>
    <property type="match status" value="1"/>
</dbReference>
<dbReference type="OrthoDB" id="5275938at2759"/>
<keyword evidence="3" id="KW-1185">Reference proteome</keyword>
<dbReference type="Proteomes" id="UP000781932">
    <property type="component" value="Unassembled WGS sequence"/>
</dbReference>
<accession>A0A9P6IAV2</accession>
<sequence>MSSPPELIKYDEDGDLILYVDDDTARYQVCSRTLARSSPVFKRMLRGGFAESRPVDGSDWIVELPDDKSEPMQIFLSIIHGRLMDVPKKLPIAGLHGLLVLTEKYNATEVLRLWAAGWIENAHINKGAEDHSIIGIAWELGQVELFRQLMENITETCTLDASGCVLFGGREQFLDGFQNVCYKGEHKLPLVLNYLEPTRMIGE</sequence>
<dbReference type="RefSeq" id="XP_038747842.1">
    <property type="nucleotide sequence ID" value="XM_038886592.1"/>
</dbReference>
<gene>
    <name evidence="2" type="ORF">CkaCkLH20_03873</name>
</gene>
<dbReference type="Gene3D" id="3.30.710.10">
    <property type="entry name" value="Potassium Channel Kv1.1, Chain A"/>
    <property type="match status" value="1"/>
</dbReference>
<proteinExistence type="predicted"/>
<dbReference type="InterPro" id="IPR011333">
    <property type="entry name" value="SKP1/BTB/POZ_sf"/>
</dbReference>
<evidence type="ECO:0000259" key="1">
    <source>
        <dbReference type="PROSITE" id="PS50097"/>
    </source>
</evidence>
<dbReference type="GeneID" id="62159666"/>
<dbReference type="AlphaFoldDB" id="A0A9P6IAV2"/>
<evidence type="ECO:0000313" key="3">
    <source>
        <dbReference type="Proteomes" id="UP000781932"/>
    </source>
</evidence>
<reference evidence="2" key="1">
    <citation type="submission" date="2020-03" db="EMBL/GenBank/DDBJ databases">
        <authorList>
            <person name="He L."/>
        </authorList>
    </citation>
    <scope>NUCLEOTIDE SEQUENCE</scope>
    <source>
        <strain evidence="2">CkLH20</strain>
    </source>
</reference>
<reference evidence="2" key="2">
    <citation type="submission" date="2020-11" db="EMBL/GenBank/DDBJ databases">
        <title>Whole genome sequencing of Colletotrichum sp.</title>
        <authorList>
            <person name="Li H."/>
        </authorList>
    </citation>
    <scope>NUCLEOTIDE SEQUENCE</scope>
    <source>
        <strain evidence="2">CkLH20</strain>
    </source>
</reference>
<dbReference type="Pfam" id="PF00651">
    <property type="entry name" value="BTB"/>
    <property type="match status" value="1"/>
</dbReference>
<dbReference type="SUPFAM" id="SSF54695">
    <property type="entry name" value="POZ domain"/>
    <property type="match status" value="1"/>
</dbReference>
<evidence type="ECO:0000313" key="2">
    <source>
        <dbReference type="EMBL" id="KAF9878381.1"/>
    </source>
</evidence>
<feature type="domain" description="BTB" evidence="1">
    <location>
        <begin position="14"/>
        <end position="88"/>
    </location>
</feature>
<dbReference type="EMBL" id="JAATWM020000010">
    <property type="protein sequence ID" value="KAF9878381.1"/>
    <property type="molecule type" value="Genomic_DNA"/>
</dbReference>
<dbReference type="InterPro" id="IPR000210">
    <property type="entry name" value="BTB/POZ_dom"/>
</dbReference>
<organism evidence="2 3">
    <name type="scientific">Colletotrichum karsti</name>
    <dbReference type="NCBI Taxonomy" id="1095194"/>
    <lineage>
        <taxon>Eukaryota</taxon>
        <taxon>Fungi</taxon>
        <taxon>Dikarya</taxon>
        <taxon>Ascomycota</taxon>
        <taxon>Pezizomycotina</taxon>
        <taxon>Sordariomycetes</taxon>
        <taxon>Hypocreomycetidae</taxon>
        <taxon>Glomerellales</taxon>
        <taxon>Glomerellaceae</taxon>
        <taxon>Colletotrichum</taxon>
        <taxon>Colletotrichum boninense species complex</taxon>
    </lineage>
</organism>
<protein>
    <recommendedName>
        <fullName evidence="1">BTB domain-containing protein</fullName>
    </recommendedName>
</protein>
<comment type="caution">
    <text evidence="2">The sequence shown here is derived from an EMBL/GenBank/DDBJ whole genome shotgun (WGS) entry which is preliminary data.</text>
</comment>